<accession>A0AAD6QYV0</accession>
<comment type="caution">
    <text evidence="1">The sequence shown here is derived from an EMBL/GenBank/DDBJ whole genome shotgun (WGS) entry which is preliminary data.</text>
</comment>
<proteinExistence type="predicted"/>
<name>A0AAD6QYV0_9ROSI</name>
<evidence type="ECO:0000313" key="1">
    <source>
        <dbReference type="EMBL" id="KAJ6999216.1"/>
    </source>
</evidence>
<reference evidence="1" key="1">
    <citation type="journal article" date="2023" name="Mol. Ecol. Resour.">
        <title>Chromosome-level genome assembly of a triploid poplar Populus alba 'Berolinensis'.</title>
        <authorList>
            <person name="Chen S."/>
            <person name="Yu Y."/>
            <person name="Wang X."/>
            <person name="Wang S."/>
            <person name="Zhang T."/>
            <person name="Zhou Y."/>
            <person name="He R."/>
            <person name="Meng N."/>
            <person name="Wang Y."/>
            <person name="Liu W."/>
            <person name="Liu Z."/>
            <person name="Liu J."/>
            <person name="Guo Q."/>
            <person name="Huang H."/>
            <person name="Sederoff R.R."/>
            <person name="Wang G."/>
            <person name="Qu G."/>
            <person name="Chen S."/>
        </authorList>
    </citation>
    <scope>NUCLEOTIDE SEQUENCE</scope>
    <source>
        <strain evidence="1">SC-2020</strain>
    </source>
</reference>
<organism evidence="1 2">
    <name type="scientific">Populus alba x Populus x berolinensis</name>
    <dbReference type="NCBI Taxonomy" id="444605"/>
    <lineage>
        <taxon>Eukaryota</taxon>
        <taxon>Viridiplantae</taxon>
        <taxon>Streptophyta</taxon>
        <taxon>Embryophyta</taxon>
        <taxon>Tracheophyta</taxon>
        <taxon>Spermatophyta</taxon>
        <taxon>Magnoliopsida</taxon>
        <taxon>eudicotyledons</taxon>
        <taxon>Gunneridae</taxon>
        <taxon>Pentapetalae</taxon>
        <taxon>rosids</taxon>
        <taxon>fabids</taxon>
        <taxon>Malpighiales</taxon>
        <taxon>Salicaceae</taxon>
        <taxon>Saliceae</taxon>
        <taxon>Populus</taxon>
    </lineage>
</organism>
<dbReference type="Proteomes" id="UP001164929">
    <property type="component" value="Chromosome 5"/>
</dbReference>
<dbReference type="AlphaFoldDB" id="A0AAD6QYV0"/>
<protein>
    <submittedName>
        <fullName evidence="1">Uncharacterized protein</fullName>
    </submittedName>
</protein>
<keyword evidence="2" id="KW-1185">Reference proteome</keyword>
<dbReference type="EMBL" id="JAQIZT010000005">
    <property type="protein sequence ID" value="KAJ6999216.1"/>
    <property type="molecule type" value="Genomic_DNA"/>
</dbReference>
<evidence type="ECO:0000313" key="2">
    <source>
        <dbReference type="Proteomes" id="UP001164929"/>
    </source>
</evidence>
<sequence>MESCGWPIQICNQVKDSRHLG</sequence>
<gene>
    <name evidence="1" type="ORF">NC653_015147</name>
</gene>